<dbReference type="InterPro" id="IPR035985">
    <property type="entry name" value="Ubiquitin-activating_enz"/>
</dbReference>
<evidence type="ECO:0000313" key="2">
    <source>
        <dbReference type="EMBL" id="NWR53645.1"/>
    </source>
</evidence>
<dbReference type="Gene3D" id="3.40.50.720">
    <property type="entry name" value="NAD(P)-binding Rossmann-like Domain"/>
    <property type="match status" value="1"/>
</dbReference>
<evidence type="ECO:0000259" key="1">
    <source>
        <dbReference type="Pfam" id="PF00899"/>
    </source>
</evidence>
<reference evidence="2 3" key="1">
    <citation type="submission" date="2019-09" db="EMBL/GenBank/DDBJ databases">
        <title>Bird 10,000 Genomes (B10K) Project - Family phase.</title>
        <authorList>
            <person name="Zhang G."/>
        </authorList>
    </citation>
    <scope>NUCLEOTIDE SEQUENCE [LARGE SCALE GENOMIC DNA]</scope>
    <source>
        <strain evidence="2">B10K-DU-001-18</strain>
        <tissue evidence="2">Muscle</tissue>
    </source>
</reference>
<keyword evidence="3" id="KW-1185">Reference proteome</keyword>
<dbReference type="EMBL" id="VWZN01022539">
    <property type="protein sequence ID" value="NWR53645.1"/>
    <property type="molecule type" value="Genomic_DNA"/>
</dbReference>
<feature type="non-terminal residue" evidence="2">
    <location>
        <position position="1"/>
    </location>
</feature>
<organism evidence="2 3">
    <name type="scientific">Regulus satrapa</name>
    <name type="common">Golden-crowned kinglet</name>
    <dbReference type="NCBI Taxonomy" id="13245"/>
    <lineage>
        <taxon>Eukaryota</taxon>
        <taxon>Metazoa</taxon>
        <taxon>Chordata</taxon>
        <taxon>Craniata</taxon>
        <taxon>Vertebrata</taxon>
        <taxon>Euteleostomi</taxon>
        <taxon>Archelosauria</taxon>
        <taxon>Archosauria</taxon>
        <taxon>Dinosauria</taxon>
        <taxon>Saurischia</taxon>
        <taxon>Theropoda</taxon>
        <taxon>Coelurosauria</taxon>
        <taxon>Aves</taxon>
        <taxon>Neognathae</taxon>
        <taxon>Neoaves</taxon>
        <taxon>Telluraves</taxon>
        <taxon>Australaves</taxon>
        <taxon>Passeriformes</taxon>
        <taxon>Regulidae</taxon>
        <taxon>Regulus</taxon>
    </lineage>
</organism>
<dbReference type="OrthoDB" id="1708823at2759"/>
<dbReference type="InterPro" id="IPR000594">
    <property type="entry name" value="ThiF_NAD_FAD-bd"/>
</dbReference>
<dbReference type="PANTHER" id="PTHR10953:SF29">
    <property type="entry name" value="NEDD8-ACTIVATING ENZYME E1 REGULATORY SUBUNIT"/>
    <property type="match status" value="1"/>
</dbReference>
<dbReference type="GO" id="GO:0019781">
    <property type="term" value="F:NEDD8 activating enzyme activity"/>
    <property type="evidence" value="ECO:0007669"/>
    <property type="project" value="TreeGrafter"/>
</dbReference>
<sequence>LCSLNLNSFSVFCFPSQYRLWGDHGQEALESAHVCVINATATGTEILKNLVLPGIGSFTIVDGNRVSGEDVGNNFFLQKSHIGQNRAQSAMELLQELNSDVSGNFVEESPEKLLDNNPSFFNRFNLVVATQLVESTLLRLAEVLWNSNIPLLVCRTYGLVGYMRVVIKEHTVIESHPDNMLEDLRLDKPFPELTEHVQDYDLEHMDKKDHSHTPWIVIVAKYLTKWFNEKSEQLPKSYKEKEAFKELIRQGILKNENGTPEDEENFEEAIKNVNTALNRTEV</sequence>
<dbReference type="FunFam" id="3.40.50.720:FF:000187">
    <property type="entry name" value="NEDD8-activating enzyme E1 regulatory subunit"/>
    <property type="match status" value="1"/>
</dbReference>
<protein>
    <submittedName>
        <fullName evidence="2">ULA1 enzyme</fullName>
    </submittedName>
</protein>
<dbReference type="Proteomes" id="UP000529728">
    <property type="component" value="Unassembled WGS sequence"/>
</dbReference>
<comment type="caution">
    <text evidence="2">The sequence shown here is derived from an EMBL/GenBank/DDBJ whole genome shotgun (WGS) entry which is preliminary data.</text>
</comment>
<dbReference type="GO" id="GO:0005737">
    <property type="term" value="C:cytoplasm"/>
    <property type="evidence" value="ECO:0007669"/>
    <property type="project" value="TreeGrafter"/>
</dbReference>
<dbReference type="SUPFAM" id="SSF69572">
    <property type="entry name" value="Activating enzymes of the ubiquitin-like proteins"/>
    <property type="match status" value="1"/>
</dbReference>
<dbReference type="PANTHER" id="PTHR10953">
    <property type="entry name" value="UBIQUITIN-ACTIVATING ENZYME E1"/>
    <property type="match status" value="1"/>
</dbReference>
<proteinExistence type="predicted"/>
<dbReference type="AlphaFoldDB" id="A0A7K4Y3L6"/>
<name>A0A7K4Y3L6_REGSA</name>
<dbReference type="InterPro" id="IPR045886">
    <property type="entry name" value="ThiF/MoeB/HesA"/>
</dbReference>
<evidence type="ECO:0000313" key="3">
    <source>
        <dbReference type="Proteomes" id="UP000529728"/>
    </source>
</evidence>
<accession>A0A7K4Y3L6</accession>
<gene>
    <name evidence="2" type="primary">Nae1</name>
    <name evidence="2" type="ORF">REGSAT_R05537</name>
</gene>
<dbReference type="Pfam" id="PF00899">
    <property type="entry name" value="ThiF"/>
    <property type="match status" value="1"/>
</dbReference>
<feature type="non-terminal residue" evidence="2">
    <location>
        <position position="282"/>
    </location>
</feature>
<feature type="domain" description="THIF-type NAD/FAD binding fold" evidence="1">
    <location>
        <begin position="17"/>
        <end position="171"/>
    </location>
</feature>
<dbReference type="GO" id="GO:0045116">
    <property type="term" value="P:protein neddylation"/>
    <property type="evidence" value="ECO:0007669"/>
    <property type="project" value="TreeGrafter"/>
</dbReference>